<dbReference type="AlphaFoldDB" id="A0A7J6DNR9"/>
<keyword evidence="1" id="KW-0812">Transmembrane</keyword>
<dbReference type="Pfam" id="PF03140">
    <property type="entry name" value="DUF247"/>
    <property type="match status" value="2"/>
</dbReference>
<accession>A0A7J6DNR9</accession>
<comment type="caution">
    <text evidence="2">The sequence shown here is derived from an EMBL/GenBank/DDBJ whole genome shotgun (WGS) entry which is preliminary data.</text>
</comment>
<gene>
    <name evidence="2" type="ORF">G4B88_017816</name>
</gene>
<protein>
    <submittedName>
        <fullName evidence="2">Uncharacterized protein</fullName>
    </submittedName>
</protein>
<keyword evidence="3" id="KW-1185">Reference proteome</keyword>
<dbReference type="EMBL" id="JAATIQ010000775">
    <property type="protein sequence ID" value="KAF4347737.1"/>
    <property type="molecule type" value="Genomic_DNA"/>
</dbReference>
<proteinExistence type="predicted"/>
<dbReference type="InterPro" id="IPR004158">
    <property type="entry name" value="DUF247_pln"/>
</dbReference>
<evidence type="ECO:0000313" key="3">
    <source>
        <dbReference type="Proteomes" id="UP000583929"/>
    </source>
</evidence>
<evidence type="ECO:0000256" key="1">
    <source>
        <dbReference type="SAM" id="Phobius"/>
    </source>
</evidence>
<reference evidence="2 3" key="1">
    <citation type="journal article" date="2020" name="bioRxiv">
        <title>Sequence and annotation of 42 cannabis genomes reveals extensive copy number variation in cannabinoid synthesis and pathogen resistance genes.</title>
        <authorList>
            <person name="Mckernan K.J."/>
            <person name="Helbert Y."/>
            <person name="Kane L.T."/>
            <person name="Ebling H."/>
            <person name="Zhang L."/>
            <person name="Liu B."/>
            <person name="Eaton Z."/>
            <person name="Mclaughlin S."/>
            <person name="Kingan S."/>
            <person name="Baybayan P."/>
            <person name="Concepcion G."/>
            <person name="Jordan M."/>
            <person name="Riva A."/>
            <person name="Barbazuk W."/>
            <person name="Harkins T."/>
        </authorList>
    </citation>
    <scope>NUCLEOTIDE SEQUENCE [LARGE SCALE GENOMIC DNA]</scope>
    <source>
        <strain evidence="3">cv. Jamaican Lion 4</strain>
        <tissue evidence="2">Leaf</tissue>
    </source>
</reference>
<name>A0A7J6DNR9_CANSA</name>
<organism evidence="2 3">
    <name type="scientific">Cannabis sativa</name>
    <name type="common">Hemp</name>
    <name type="synonym">Marijuana</name>
    <dbReference type="NCBI Taxonomy" id="3483"/>
    <lineage>
        <taxon>Eukaryota</taxon>
        <taxon>Viridiplantae</taxon>
        <taxon>Streptophyta</taxon>
        <taxon>Embryophyta</taxon>
        <taxon>Tracheophyta</taxon>
        <taxon>Spermatophyta</taxon>
        <taxon>Magnoliopsida</taxon>
        <taxon>eudicotyledons</taxon>
        <taxon>Gunneridae</taxon>
        <taxon>Pentapetalae</taxon>
        <taxon>rosids</taxon>
        <taxon>fabids</taxon>
        <taxon>Rosales</taxon>
        <taxon>Cannabaceae</taxon>
        <taxon>Cannabis</taxon>
    </lineage>
</organism>
<dbReference type="Proteomes" id="UP000583929">
    <property type="component" value="Unassembled WGS sequence"/>
</dbReference>
<feature type="transmembrane region" description="Helical" evidence="1">
    <location>
        <begin position="533"/>
        <end position="554"/>
    </location>
</feature>
<feature type="transmembrane region" description="Helical" evidence="1">
    <location>
        <begin position="1074"/>
        <end position="1092"/>
    </location>
</feature>
<dbReference type="PANTHER" id="PTHR31549">
    <property type="entry name" value="PROTEIN, PUTATIVE (DUF247)-RELATED-RELATED"/>
    <property type="match status" value="1"/>
</dbReference>
<evidence type="ECO:0000313" key="2">
    <source>
        <dbReference type="EMBL" id="KAF4347737.1"/>
    </source>
</evidence>
<keyword evidence="1" id="KW-1133">Transmembrane helix</keyword>
<sequence length="1109" mass="128559">MPLIQHSTSSKSNSINFDEHRWVTQIRRTLEEELEDDTEVPVSIFSVSKILKASDPESYTPQEVAIGPYHYWRPELYEMERYKLSSAKRVQTHLQGGHKFQHLVQQLMDHEPRIRACYHKYLDFNGETLAWRMAIDASFLLEFLQVYAIKEGKIPPGLSSRMSHLVDYTGRKSAHNAIIRDIVMLENQIPLFLLRKILEFQFSSLEAADDMLFTMLVGFCKELSPFKMMENQDLPEIDVSECAHLLDFLYDMITPKMEVQQRQDQVIEVVEDQSSDDNDHDEEEGKDSFFTNSNSVKKVLSIVWKMISKLNRGPIRFLKRVLFSKPVKVFLKLPWKILSNLPGFRLLKTPIEFLFFNENKEEVKPEEEDSNNKPPLIEEIFIPSVTELFNSGVQFLPTNGNNLSNVSFDVKTVTLYLPTVSLDVNAEAIMRNLVAYEASNASGPLVFTRYTELMNGIIDTDEDVKLLRERGIIKNRLKSDEEVANLWNGMSKSVRLTRVPFLDKVIEDVNKYHNGRWKVKLGKFMKLYVIGSWQFLTFLAAILMLLLMALQAFCSHIWVKQIRRTLDEELEDDDTEVHVSIFNVPTVLKASDPESYTPQEVAIGPYHYWRPELYEMERYKLSSARRAQTLLQSGYKFQDIVLELIDHEHRIRACYHKYLHFSGETLAWMMVIDASFVLEFIQVYAMKEGRVRPSQFSSRNMSHLVDYTGRKSAHNAIIRDLVMLENQIPLFLLRKILEFQFSSLEAADDMLFAMLVGFCKELSPFKMMENQDLPEIDVSECAHLLDFLYDMITPKMKLLQPRQDEVIQVVEDQSSDDNDHEEEEGKESFFNNTNSVKKVLSIIWKMVSKLNKGPIRLLKRLLFSKPVKLFLLLPWKILSNLPGFKLLKTPVEYLFFNVDKEEVKPEEENFNNKPPLIEEIFIPTVSELFKSGVQFLPTNGNLSTVTFDVKTFTLYLPAVSLDVNAEAIMRNLVAYEVSNASGPLVFTRYTELMNGIIDTDEDVKLLRERGIIMNHLKSDKEVANLWNGMSKSIRLTKVPFLDKVIEDVNKYHNGRWKVKFGKVMKLYVLNSWKFLTLLAAVLMLLLMALQAFCSVYTCARIFNIDTTDD</sequence>
<dbReference type="PANTHER" id="PTHR31549:SF277">
    <property type="entry name" value="OS08G0167400 PROTEIN"/>
    <property type="match status" value="1"/>
</dbReference>
<keyword evidence="1" id="KW-0472">Membrane</keyword>